<organism evidence="15 16">
    <name type="scientific">Parascaris univalens</name>
    <name type="common">Nematode worm</name>
    <dbReference type="NCBI Taxonomy" id="6257"/>
    <lineage>
        <taxon>Eukaryota</taxon>
        <taxon>Metazoa</taxon>
        <taxon>Ecdysozoa</taxon>
        <taxon>Nematoda</taxon>
        <taxon>Chromadorea</taxon>
        <taxon>Rhabditida</taxon>
        <taxon>Spirurina</taxon>
        <taxon>Ascaridomorpha</taxon>
        <taxon>Ascaridoidea</taxon>
        <taxon>Ascarididae</taxon>
        <taxon>Parascaris</taxon>
    </lineage>
</organism>
<feature type="binding site" evidence="12">
    <location>
        <position position="175"/>
    </location>
    <ligand>
        <name>NAD(+)</name>
        <dbReference type="ChEBI" id="CHEBI:57540"/>
    </ligand>
</feature>
<evidence type="ECO:0000256" key="7">
    <source>
        <dbReference type="ARBA" id="ARBA00023027"/>
    </source>
</evidence>
<evidence type="ECO:0000313" key="15">
    <source>
        <dbReference type="Proteomes" id="UP000887569"/>
    </source>
</evidence>
<name>A0A915C650_PARUN</name>
<keyword evidence="8" id="KW-0443">Lipid metabolism</keyword>
<dbReference type="GO" id="GO:0006635">
    <property type="term" value="P:fatty acid beta-oxidation"/>
    <property type="evidence" value="ECO:0007669"/>
    <property type="project" value="TreeGrafter"/>
</dbReference>
<dbReference type="Pfam" id="PF02737">
    <property type="entry name" value="3HCDH_N"/>
    <property type="match status" value="1"/>
</dbReference>
<dbReference type="AlphaFoldDB" id="A0A915C650"/>
<evidence type="ECO:0000256" key="9">
    <source>
        <dbReference type="ARBA" id="ARBA00023128"/>
    </source>
</evidence>
<dbReference type="PANTHER" id="PTHR43561:SF3">
    <property type="entry name" value="HYDROXYACYL-COENZYME A DEHYDROGENASE, MITOCHONDRIAL"/>
    <property type="match status" value="1"/>
</dbReference>
<keyword evidence="9" id="KW-0496">Mitochondrion</keyword>
<dbReference type="FunFam" id="3.40.50.720:FF:000009">
    <property type="entry name" value="Fatty oxidation complex, alpha subunit"/>
    <property type="match status" value="1"/>
</dbReference>
<feature type="site" description="Important for catalytic activity" evidence="11">
    <location>
        <position position="196"/>
    </location>
</feature>
<feature type="domain" description="3-hydroxyacyl-CoA dehydrogenase NAD binding" evidence="14">
    <location>
        <begin position="50"/>
        <end position="240"/>
    </location>
</feature>
<feature type="binding site" evidence="12">
    <location>
        <position position="148"/>
    </location>
    <ligand>
        <name>NAD(+)</name>
        <dbReference type="ChEBI" id="CHEBI:57540"/>
    </ligand>
</feature>
<comment type="catalytic activity">
    <reaction evidence="10">
        <text>a (3S)-3-hydroxyacyl-CoA + NAD(+) = a 3-oxoacyl-CoA + NADH + H(+)</text>
        <dbReference type="Rhea" id="RHEA:22432"/>
        <dbReference type="ChEBI" id="CHEBI:15378"/>
        <dbReference type="ChEBI" id="CHEBI:57318"/>
        <dbReference type="ChEBI" id="CHEBI:57540"/>
        <dbReference type="ChEBI" id="CHEBI:57945"/>
        <dbReference type="ChEBI" id="CHEBI:90726"/>
        <dbReference type="EC" id="1.1.1.35"/>
    </reaction>
</comment>
<feature type="domain" description="3-hydroxyacyl-CoA dehydrogenase C-terminal" evidence="13">
    <location>
        <begin position="242"/>
        <end position="339"/>
    </location>
</feature>
<dbReference type="GO" id="GO:0070403">
    <property type="term" value="F:NAD+ binding"/>
    <property type="evidence" value="ECO:0007669"/>
    <property type="project" value="InterPro"/>
</dbReference>
<evidence type="ECO:0000256" key="1">
    <source>
        <dbReference type="ARBA" id="ARBA00004305"/>
    </source>
</evidence>
<evidence type="ECO:0000256" key="10">
    <source>
        <dbReference type="ARBA" id="ARBA00049556"/>
    </source>
</evidence>
<dbReference type="InterPro" id="IPR013328">
    <property type="entry name" value="6PGD_dom2"/>
</dbReference>
<comment type="similarity">
    <text evidence="3">Belongs to the 3-hydroxyacyl-CoA dehydrogenase family.</text>
</comment>
<dbReference type="InterPro" id="IPR022694">
    <property type="entry name" value="3-OHacyl-CoA_DH"/>
</dbReference>
<dbReference type="Gene3D" id="3.40.50.720">
    <property type="entry name" value="NAD(P)-binding Rossmann-like Domain"/>
    <property type="match status" value="1"/>
</dbReference>
<keyword evidence="7 12" id="KW-0520">NAD</keyword>
<dbReference type="InterPro" id="IPR008927">
    <property type="entry name" value="6-PGluconate_DH-like_C_sf"/>
</dbReference>
<keyword evidence="6" id="KW-0560">Oxidoreductase</keyword>
<feature type="binding site" evidence="12">
    <location>
        <begin position="54"/>
        <end position="59"/>
    </location>
    <ligand>
        <name>NAD(+)</name>
        <dbReference type="ChEBI" id="CHEBI:57540"/>
    </ligand>
</feature>
<keyword evidence="5" id="KW-0276">Fatty acid metabolism</keyword>
<comment type="subcellular location">
    <subcellularLocation>
        <location evidence="1">Mitochondrion matrix</location>
    </subcellularLocation>
</comment>
<evidence type="ECO:0000256" key="12">
    <source>
        <dbReference type="PIRSR" id="PIRSR000105-2"/>
    </source>
</evidence>
<dbReference type="PANTHER" id="PTHR43561">
    <property type="match status" value="1"/>
</dbReference>
<evidence type="ECO:0000256" key="3">
    <source>
        <dbReference type="ARBA" id="ARBA00009463"/>
    </source>
</evidence>
<evidence type="ECO:0000256" key="8">
    <source>
        <dbReference type="ARBA" id="ARBA00023098"/>
    </source>
</evidence>
<dbReference type="Pfam" id="PF00725">
    <property type="entry name" value="3HCDH"/>
    <property type="match status" value="1"/>
</dbReference>
<feature type="binding site" evidence="12">
    <location>
        <position position="331"/>
    </location>
    <ligand>
        <name>NAD(+)</name>
        <dbReference type="ChEBI" id="CHEBI:57540"/>
    </ligand>
</feature>
<dbReference type="FunFam" id="1.10.1040.10:FF:000019">
    <property type="entry name" value="3-hydroxybutyryl-CoA dehydrogenase FadB2"/>
    <property type="match status" value="1"/>
</dbReference>
<dbReference type="InterPro" id="IPR052242">
    <property type="entry name" value="Mito_3-hydroxyacyl-CoA_DH"/>
</dbReference>
<evidence type="ECO:0000256" key="4">
    <source>
        <dbReference type="ARBA" id="ARBA00013000"/>
    </source>
</evidence>
<dbReference type="GO" id="GO:0005759">
    <property type="term" value="C:mitochondrial matrix"/>
    <property type="evidence" value="ECO:0007669"/>
    <property type="project" value="UniProtKB-SubCell"/>
</dbReference>
<evidence type="ECO:0000256" key="11">
    <source>
        <dbReference type="PIRSR" id="PIRSR000105-1"/>
    </source>
</evidence>
<comment type="pathway">
    <text evidence="2">Lipid metabolism; fatty acid beta-oxidation.</text>
</comment>
<evidence type="ECO:0000259" key="13">
    <source>
        <dbReference type="Pfam" id="PF00725"/>
    </source>
</evidence>
<dbReference type="InterPro" id="IPR006176">
    <property type="entry name" value="3-OHacyl-CoA_DH_NAD-bd"/>
</dbReference>
<dbReference type="GO" id="GO:0003857">
    <property type="term" value="F:(3S)-3-hydroxyacyl-CoA dehydrogenase (NAD+) activity"/>
    <property type="evidence" value="ECO:0007669"/>
    <property type="project" value="UniProtKB-EC"/>
</dbReference>
<dbReference type="PIRSF" id="PIRSF000105">
    <property type="entry name" value="HCDH"/>
    <property type="match status" value="1"/>
</dbReference>
<proteinExistence type="inferred from homology"/>
<keyword evidence="15" id="KW-1185">Reference proteome</keyword>
<evidence type="ECO:0000259" key="14">
    <source>
        <dbReference type="Pfam" id="PF02737"/>
    </source>
</evidence>
<dbReference type="Gene3D" id="1.10.1040.10">
    <property type="entry name" value="N-(1-d-carboxylethyl)-l-norvaline Dehydrogenase, domain 2"/>
    <property type="match status" value="1"/>
</dbReference>
<dbReference type="EC" id="1.1.1.35" evidence="4"/>
<protein>
    <recommendedName>
        <fullName evidence="4">3-hydroxyacyl-CoA dehydrogenase</fullName>
        <ecNumber evidence="4">1.1.1.35</ecNumber>
    </recommendedName>
</protein>
<dbReference type="SUPFAM" id="SSF51735">
    <property type="entry name" value="NAD(P)-binding Rossmann-fold domains"/>
    <property type="match status" value="1"/>
</dbReference>
<dbReference type="InterPro" id="IPR006108">
    <property type="entry name" value="3HC_DH_C"/>
</dbReference>
<dbReference type="SUPFAM" id="SSF48179">
    <property type="entry name" value="6-phosphogluconate dehydrogenase C-terminal domain-like"/>
    <property type="match status" value="1"/>
</dbReference>
<evidence type="ECO:0000256" key="6">
    <source>
        <dbReference type="ARBA" id="ARBA00023002"/>
    </source>
</evidence>
<feature type="binding site" evidence="12">
    <location>
        <position position="199"/>
    </location>
    <ligand>
        <name>NAD(+)</name>
        <dbReference type="ChEBI" id="CHEBI:57540"/>
    </ligand>
</feature>
<evidence type="ECO:0000313" key="16">
    <source>
        <dbReference type="WBParaSite" id="PgR093_g006_t01"/>
    </source>
</evidence>
<dbReference type="InterPro" id="IPR036291">
    <property type="entry name" value="NAD(P)-bd_dom_sf"/>
</dbReference>
<evidence type="ECO:0000256" key="5">
    <source>
        <dbReference type="ARBA" id="ARBA00022832"/>
    </source>
</evidence>
<feature type="binding site" evidence="12">
    <location>
        <position position="83"/>
    </location>
    <ligand>
        <name>NAD(+)</name>
        <dbReference type="ChEBI" id="CHEBI:57540"/>
    </ligand>
</feature>
<evidence type="ECO:0000256" key="2">
    <source>
        <dbReference type="ARBA" id="ARBA00005005"/>
    </source>
</evidence>
<accession>A0A915C650</accession>
<reference evidence="16" key="1">
    <citation type="submission" date="2022-11" db="UniProtKB">
        <authorList>
            <consortium name="WormBaseParasite"/>
        </authorList>
    </citation>
    <scope>IDENTIFICATION</scope>
</reference>
<dbReference type="WBParaSite" id="PgR093_g006_t01">
    <property type="protein sequence ID" value="PgR093_g006_t01"/>
    <property type="gene ID" value="PgR093_g006"/>
</dbReference>
<dbReference type="Proteomes" id="UP000887569">
    <property type="component" value="Unplaced"/>
</dbReference>
<feature type="binding site" evidence="12">
    <location>
        <position position="153"/>
    </location>
    <ligand>
        <name>NAD(+)</name>
        <dbReference type="ChEBI" id="CHEBI:57540"/>
    </ligand>
</feature>
<sequence>MAVVYTAICNRDERSVTGMSLLNRSLATVTSIAAREFSVSASIRAQIKNLTIIGSGIMGAGIAQGRVMLQVSAQAKINVTLVDQSDEILKKGYAGIDKNLRRMYKKKFAEDKQAQESMVSDVFKHITTTTNIAESVKEADLVIEAIVENLEIKQKLFEQVESAAPSHTILATNTSSLRLSDVASKLKRKDKFGGLHFFNPVPVMKLLEVIRSKDTSDETFDSLLQFGKAIGKETVRCKDTPGFIVNRLLVPYLFEAIRLIERDDAKLADIDTAMKLGAGYPMGPFELADYVGLDTCKFIVDGWHKAYPNEALFQPSEILNQLVAAGKRGKKSGEGFYRY</sequence>